<reference evidence="3" key="1">
    <citation type="journal article" date="2019" name="Int. J. Syst. Evol. Microbiol.">
        <title>The Global Catalogue of Microorganisms (GCM) 10K type strain sequencing project: providing services to taxonomists for standard genome sequencing and annotation.</title>
        <authorList>
            <consortium name="The Broad Institute Genomics Platform"/>
            <consortium name="The Broad Institute Genome Sequencing Center for Infectious Disease"/>
            <person name="Wu L."/>
            <person name="Ma J."/>
        </authorList>
    </citation>
    <scope>NUCLEOTIDE SEQUENCE [LARGE SCALE GENOMIC DNA]</scope>
    <source>
        <strain evidence="3">KCTC 52042</strain>
    </source>
</reference>
<feature type="transmembrane region" description="Helical" evidence="1">
    <location>
        <begin position="77"/>
        <end position="97"/>
    </location>
</feature>
<dbReference type="InterPro" id="IPR046659">
    <property type="entry name" value="DUF6768"/>
</dbReference>
<gene>
    <name evidence="2" type="ORF">ACFSVN_12265</name>
</gene>
<dbReference type="EMBL" id="JBHULI010000025">
    <property type="protein sequence ID" value="MFD2533219.1"/>
    <property type="molecule type" value="Genomic_DNA"/>
</dbReference>
<keyword evidence="1" id="KW-0812">Transmembrane</keyword>
<proteinExistence type="predicted"/>
<organism evidence="2 3">
    <name type="scientific">Gracilimonas halophila</name>
    <dbReference type="NCBI Taxonomy" id="1834464"/>
    <lineage>
        <taxon>Bacteria</taxon>
        <taxon>Pseudomonadati</taxon>
        <taxon>Balneolota</taxon>
        <taxon>Balneolia</taxon>
        <taxon>Balneolales</taxon>
        <taxon>Balneolaceae</taxon>
        <taxon>Gracilimonas</taxon>
    </lineage>
</organism>
<keyword evidence="1" id="KW-0472">Membrane</keyword>
<keyword evidence="3" id="KW-1185">Reference proteome</keyword>
<comment type="caution">
    <text evidence="2">The sequence shown here is derived from an EMBL/GenBank/DDBJ whole genome shotgun (WGS) entry which is preliminary data.</text>
</comment>
<evidence type="ECO:0000313" key="3">
    <source>
        <dbReference type="Proteomes" id="UP001597460"/>
    </source>
</evidence>
<evidence type="ECO:0000313" key="2">
    <source>
        <dbReference type="EMBL" id="MFD2533219.1"/>
    </source>
</evidence>
<sequence length="127" mass="15200">MKNEKDIDKLIKESLNAEEAEFYQDLDQQGVFKMWFDLYKGKLGRWAILVTFIQLVFTVLAFWVGYKFFTVEGTELLLRYGGGMFIAILFVQMLKLWHWMQMDKNSILREVKRLEFQVAVLMEKKDK</sequence>
<evidence type="ECO:0000256" key="1">
    <source>
        <dbReference type="SAM" id="Phobius"/>
    </source>
</evidence>
<feature type="transmembrane region" description="Helical" evidence="1">
    <location>
        <begin position="43"/>
        <end position="65"/>
    </location>
</feature>
<dbReference type="Proteomes" id="UP001597460">
    <property type="component" value="Unassembled WGS sequence"/>
</dbReference>
<dbReference type="RefSeq" id="WP_390303114.1">
    <property type="nucleotide sequence ID" value="NZ_JBHULI010000025.1"/>
</dbReference>
<protein>
    <submittedName>
        <fullName evidence="2">DUF6768 family protein</fullName>
    </submittedName>
</protein>
<dbReference type="Pfam" id="PF20556">
    <property type="entry name" value="DUF6768"/>
    <property type="match status" value="1"/>
</dbReference>
<accession>A0ABW5JKS8</accession>
<name>A0ABW5JKS8_9BACT</name>
<keyword evidence="1" id="KW-1133">Transmembrane helix</keyword>